<organism evidence="2 3">
    <name type="scientific">Zunongwangia profunda</name>
    <dbReference type="NCBI Taxonomy" id="398743"/>
    <lineage>
        <taxon>Bacteria</taxon>
        <taxon>Pseudomonadati</taxon>
        <taxon>Bacteroidota</taxon>
        <taxon>Flavobacteriia</taxon>
        <taxon>Flavobacteriales</taxon>
        <taxon>Flavobacteriaceae</taxon>
        <taxon>Zunongwangia</taxon>
    </lineage>
</organism>
<dbReference type="AlphaFoldDB" id="A0A3D5IYR1"/>
<dbReference type="PANTHER" id="PTHR37835">
    <property type="entry name" value="ALPHA-CLOSTRIPAIN"/>
    <property type="match status" value="1"/>
</dbReference>
<dbReference type="RefSeq" id="WP_228250738.1">
    <property type="nucleotide sequence ID" value="NZ_CAJXAW010000043.1"/>
</dbReference>
<protein>
    <recommendedName>
        <fullName evidence="4">Clostripain</fullName>
    </recommendedName>
</protein>
<evidence type="ECO:0000256" key="1">
    <source>
        <dbReference type="SAM" id="SignalP"/>
    </source>
</evidence>
<dbReference type="EMBL" id="DPMF01000192">
    <property type="protein sequence ID" value="HCV81015.1"/>
    <property type="molecule type" value="Genomic_DNA"/>
</dbReference>
<name>A0A3D5IYR1_9FLAO</name>
<feature type="signal peptide" evidence="1">
    <location>
        <begin position="1"/>
        <end position="21"/>
    </location>
</feature>
<sequence>MNKNLLLFAFFLTALFSACHKNDDQEPLPNSIANRTNLIYIVADNNLSAYASRDIEEMIMGYKNVDQPELNNLLVYIDDYSTPRLLQIKKQGSKVITDTIYNYTEHNSVSKAVMSYVIGQVLEEYEAKSYGLSFWSHGDGWLPATDQAETTVNSRAFGEDRDNNMYGEGKRMDILDLRKTLEEFPKFDFILFDACDMQSIEVAYELKNTADYFIASVTEVPAYGANYADMVPALFSETRTAEQIAEAYYLEYYENYDKGLNEEVPSRKFDIKNSAATTTKTVSTTNKYPYGIAISVIKSSELDFLAEATKAIIQAEKSKRQPINTKQVTNYDSNYYNFYYDLGSYISSLSSADPVIFQQWEDILAKVVPLNLHTPTVYSSYGNNCKGGIISIRNSSGISVFIPNNNNFADAVHWEKYPELTQAYQVDRFYSYYLDYYHNYRWSVTMGW</sequence>
<accession>A0A3D5IYR1</accession>
<reference evidence="2 3" key="1">
    <citation type="journal article" date="2018" name="Nat. Biotechnol.">
        <title>A standardized bacterial taxonomy based on genome phylogeny substantially revises the tree of life.</title>
        <authorList>
            <person name="Parks D.H."/>
            <person name="Chuvochina M."/>
            <person name="Waite D.W."/>
            <person name="Rinke C."/>
            <person name="Skarshewski A."/>
            <person name="Chaumeil P.A."/>
            <person name="Hugenholtz P."/>
        </authorList>
    </citation>
    <scope>NUCLEOTIDE SEQUENCE [LARGE SCALE GENOMIC DNA]</scope>
    <source>
        <strain evidence="2">UBA9359</strain>
    </source>
</reference>
<dbReference type="Proteomes" id="UP000264330">
    <property type="component" value="Unassembled WGS sequence"/>
</dbReference>
<dbReference type="Pfam" id="PF03415">
    <property type="entry name" value="Peptidase_C11"/>
    <property type="match status" value="1"/>
</dbReference>
<gene>
    <name evidence="2" type="ORF">DGQ38_08205</name>
</gene>
<evidence type="ECO:0000313" key="3">
    <source>
        <dbReference type="Proteomes" id="UP000264330"/>
    </source>
</evidence>
<comment type="caution">
    <text evidence="2">The sequence shown here is derived from an EMBL/GenBank/DDBJ whole genome shotgun (WGS) entry which is preliminary data.</text>
</comment>
<dbReference type="PANTHER" id="PTHR37835:SF1">
    <property type="entry name" value="ALPHA-CLOSTRIPAIN"/>
    <property type="match status" value="1"/>
</dbReference>
<dbReference type="PROSITE" id="PS51257">
    <property type="entry name" value="PROKAR_LIPOPROTEIN"/>
    <property type="match status" value="1"/>
</dbReference>
<dbReference type="Gene3D" id="3.40.50.11970">
    <property type="match status" value="1"/>
</dbReference>
<feature type="chain" id="PRO_5017650035" description="Clostripain" evidence="1">
    <location>
        <begin position="22"/>
        <end position="448"/>
    </location>
</feature>
<evidence type="ECO:0000313" key="2">
    <source>
        <dbReference type="EMBL" id="HCV81015.1"/>
    </source>
</evidence>
<dbReference type="InterPro" id="IPR005077">
    <property type="entry name" value="Peptidase_C11"/>
</dbReference>
<keyword evidence="1" id="KW-0732">Signal</keyword>
<proteinExistence type="predicted"/>
<evidence type="ECO:0008006" key="4">
    <source>
        <dbReference type="Google" id="ProtNLM"/>
    </source>
</evidence>